<gene>
    <name evidence="1" type="ORF">SAMN04487974_10364</name>
</gene>
<evidence type="ECO:0000313" key="2">
    <source>
        <dbReference type="Proteomes" id="UP000199495"/>
    </source>
</evidence>
<sequence>MLGTAFSALSLVGLAPETDQPFVMDTMLAGLAEGCEMSPDLAVFREQLVADGSYILPPGAAEHFVEAQIAVHDDYREIVVPVDGVWQGHRVDGLLILAGIDNGISAFSVVFDAEDIGVADTFAPLAVSSNQRMADDPENIVGASAAFGTFQGRTQYICDFSN</sequence>
<dbReference type="Proteomes" id="UP000199495">
    <property type="component" value="Unassembled WGS sequence"/>
</dbReference>
<dbReference type="AlphaFoldDB" id="A0A1G7UID9"/>
<accession>A0A1G7UID9</accession>
<proteinExistence type="predicted"/>
<keyword evidence="2" id="KW-1185">Reference proteome</keyword>
<dbReference type="EMBL" id="FNCS01000003">
    <property type="protein sequence ID" value="SDG46829.1"/>
    <property type="molecule type" value="Genomic_DNA"/>
</dbReference>
<protein>
    <submittedName>
        <fullName evidence="1">Uncharacterized protein</fullName>
    </submittedName>
</protein>
<organism evidence="1 2">
    <name type="scientific">Pelagibacterium luteolum</name>
    <dbReference type="NCBI Taxonomy" id="440168"/>
    <lineage>
        <taxon>Bacteria</taxon>
        <taxon>Pseudomonadati</taxon>
        <taxon>Pseudomonadota</taxon>
        <taxon>Alphaproteobacteria</taxon>
        <taxon>Hyphomicrobiales</taxon>
        <taxon>Devosiaceae</taxon>
        <taxon>Pelagibacterium</taxon>
    </lineage>
</organism>
<reference evidence="1 2" key="1">
    <citation type="submission" date="2016-10" db="EMBL/GenBank/DDBJ databases">
        <authorList>
            <person name="de Groot N.N."/>
        </authorList>
    </citation>
    <scope>NUCLEOTIDE SEQUENCE [LARGE SCALE GENOMIC DNA]</scope>
    <source>
        <strain evidence="1 2">CGMCC 1.10267</strain>
    </source>
</reference>
<name>A0A1G7UID9_9HYPH</name>
<evidence type="ECO:0000313" key="1">
    <source>
        <dbReference type="EMBL" id="SDG46829.1"/>
    </source>
</evidence>